<organism evidence="9">
    <name type="scientific">Cryptomonas curvata</name>
    <dbReference type="NCBI Taxonomy" id="233186"/>
    <lineage>
        <taxon>Eukaryota</taxon>
        <taxon>Cryptophyceae</taxon>
        <taxon>Cryptomonadales</taxon>
        <taxon>Cryptomonadaceae</taxon>
        <taxon>Cryptomonas</taxon>
    </lineage>
</organism>
<comment type="subunit">
    <text evidence="7">The 4 large subunits of the cytochrome b6-f complex are cytochrome b6, subunit IV (17 kDa polypeptide, PetD), cytochrome f and the Rieske protein, while the 4 small subunits are PetG, PetL, PetM and PetN. The complex functions as a dimer.</text>
</comment>
<evidence type="ECO:0000256" key="4">
    <source>
        <dbReference type="ARBA" id="ARBA00022982"/>
    </source>
</evidence>
<feature type="transmembrane region" description="Helical" evidence="8">
    <location>
        <begin position="6"/>
        <end position="27"/>
    </location>
</feature>
<keyword evidence="7" id="KW-0602">Photosynthesis</keyword>
<dbReference type="GO" id="GO:0015979">
    <property type="term" value="P:photosynthesis"/>
    <property type="evidence" value="ECO:0007669"/>
    <property type="project" value="UniProtKB-KW"/>
</dbReference>
<dbReference type="SUPFAM" id="SSF103441">
    <property type="entry name" value="PetM subunit of the cytochrome b6f complex"/>
    <property type="match status" value="1"/>
</dbReference>
<sequence length="32" mass="3263">MGNEIITAGSISFAITLIGLALGFALLKLQGE</sequence>
<dbReference type="GO" id="GO:0009055">
    <property type="term" value="F:electron transfer activity"/>
    <property type="evidence" value="ECO:0007669"/>
    <property type="project" value="UniProtKB-UniRule"/>
</dbReference>
<evidence type="ECO:0000256" key="3">
    <source>
        <dbReference type="ARBA" id="ARBA00022692"/>
    </source>
</evidence>
<evidence type="ECO:0000256" key="6">
    <source>
        <dbReference type="ARBA" id="ARBA00023136"/>
    </source>
</evidence>
<dbReference type="GeneID" id="33910076"/>
<keyword evidence="5 7" id="KW-1133">Transmembrane helix</keyword>
<dbReference type="GO" id="GO:0009512">
    <property type="term" value="C:cytochrome b6f complex"/>
    <property type="evidence" value="ECO:0007669"/>
    <property type="project" value="InterPro"/>
</dbReference>
<keyword evidence="7" id="KW-0793">Thylakoid</keyword>
<evidence type="ECO:0000256" key="8">
    <source>
        <dbReference type="SAM" id="Phobius"/>
    </source>
</evidence>
<evidence type="ECO:0000256" key="5">
    <source>
        <dbReference type="ARBA" id="ARBA00022989"/>
    </source>
</evidence>
<comment type="function">
    <text evidence="7">Component of the cytochrome b6-f complex, which mediates electron transfer between photosystem II (PSII) and photosystem I (PSI), cyclic electron flow around PSI, and state transitions.</text>
</comment>
<dbReference type="InterPro" id="IPR012595">
    <property type="entry name" value="PetM_cyt_b6/f_cplx_su7"/>
</dbReference>
<gene>
    <name evidence="7 9" type="primary">petM</name>
</gene>
<proteinExistence type="inferred from homology"/>
<evidence type="ECO:0000256" key="1">
    <source>
        <dbReference type="ARBA" id="ARBA00004167"/>
    </source>
</evidence>
<dbReference type="Pfam" id="PF08041">
    <property type="entry name" value="PetM"/>
    <property type="match status" value="1"/>
</dbReference>
<evidence type="ECO:0000313" key="9">
    <source>
        <dbReference type="EMBL" id="ASO75797.1"/>
    </source>
</evidence>
<dbReference type="GO" id="GO:0042651">
    <property type="term" value="C:thylakoid membrane"/>
    <property type="evidence" value="ECO:0007669"/>
    <property type="project" value="UniProtKB-UniRule"/>
</dbReference>
<protein>
    <recommendedName>
        <fullName evidence="7">Cytochrome b6-f complex subunit 7</fullName>
    </recommendedName>
    <alternativeName>
        <fullName evidence="7">Cytochrome b6-f complex subunit PetM</fullName>
    </alternativeName>
    <alternativeName>
        <fullName evidence="7">Cytochrome b6-f complex subunit VII</fullName>
    </alternativeName>
</protein>
<comment type="subcellular location">
    <subcellularLocation>
        <location evidence="7">Cellular thylakoid membrane</location>
        <topology evidence="7">Single-pass membrane protein</topology>
    </subcellularLocation>
    <subcellularLocation>
        <location evidence="1">Membrane</location>
        <topology evidence="1">Single-pass membrane protein</topology>
    </subcellularLocation>
</comment>
<keyword evidence="2 7" id="KW-0813">Transport</keyword>
<keyword evidence="6 7" id="KW-0472">Membrane</keyword>
<reference evidence="9" key="1">
    <citation type="journal article" date="2017" name="Genome Biol. Evol.">
        <title>Evolutionary Dynamics of Cryptophyte Plastid Genomes.</title>
        <authorList>
            <person name="Kim J.I."/>
            <person name="Moore C.E."/>
            <person name="Archibald J.M."/>
            <person name="Bhattacharya D."/>
            <person name="Yi G."/>
            <person name="Yoon H.S."/>
            <person name="Shin W."/>
        </authorList>
    </citation>
    <scope>NUCLEOTIDE SEQUENCE</scope>
    <source>
        <strain evidence="9">CNUKR</strain>
    </source>
</reference>
<dbReference type="RefSeq" id="YP_009420309.1">
    <property type="nucleotide sequence ID" value="NC_035720.1"/>
</dbReference>
<keyword evidence="3 7" id="KW-0812">Transmembrane</keyword>
<dbReference type="HAMAP" id="MF_00396">
    <property type="entry name" value="Cytb6_f_PetM"/>
    <property type="match status" value="1"/>
</dbReference>
<evidence type="ECO:0000256" key="2">
    <source>
        <dbReference type="ARBA" id="ARBA00022448"/>
    </source>
</evidence>
<geneLocation type="plastid" evidence="9"/>
<comment type="similarity">
    <text evidence="7">Belongs to the PetM family.</text>
</comment>
<accession>A0A222AHF5</accession>
<name>A0A222AHF5_9CRYP</name>
<dbReference type="AlphaFoldDB" id="A0A222AHF5"/>
<keyword evidence="9" id="KW-0934">Plastid</keyword>
<keyword evidence="4 7" id="KW-0249">Electron transport</keyword>
<evidence type="ECO:0000256" key="7">
    <source>
        <dbReference type="HAMAP-Rule" id="MF_00396"/>
    </source>
</evidence>
<dbReference type="EMBL" id="KY856939">
    <property type="protein sequence ID" value="ASO75797.1"/>
    <property type="molecule type" value="Genomic_DNA"/>
</dbReference>